<sequence length="175" mass="18417">MTRQTLLFTLLFTPLLAFAHAGEDHGDGSKPAVAANVAPRAEAQTELFELVATPGNGRLTVYLDRFASNEPVTGARVEVESGSWKAVAQAADNGSYLVNAPQFAKPGQYPLVFTVQAGDDADLIETTLIVAEAAEPEAATSGYGSGSMWWWVGGALAALAAVSLLLKRRQRGRAA</sequence>
<evidence type="ECO:0000313" key="4">
    <source>
        <dbReference type="Proteomes" id="UP000254537"/>
    </source>
</evidence>
<evidence type="ECO:0000256" key="1">
    <source>
        <dbReference type="SAM" id="Phobius"/>
    </source>
</evidence>
<reference evidence="3 4" key="1">
    <citation type="submission" date="2018-07" db="EMBL/GenBank/DDBJ databases">
        <title>Crenobacter cavernae sp. nov., isolated from a karst cave.</title>
        <authorList>
            <person name="Zhu H."/>
        </authorList>
    </citation>
    <scope>NUCLEOTIDE SEQUENCE [LARGE SCALE GENOMIC DNA]</scope>
    <source>
        <strain evidence="3 4">K1W11S-77</strain>
    </source>
</reference>
<feature type="signal peptide" evidence="2">
    <location>
        <begin position="1"/>
        <end position="19"/>
    </location>
</feature>
<evidence type="ECO:0000256" key="2">
    <source>
        <dbReference type="SAM" id="SignalP"/>
    </source>
</evidence>
<dbReference type="EMBL" id="CP031337">
    <property type="protein sequence ID" value="AXK38074.1"/>
    <property type="molecule type" value="Genomic_DNA"/>
</dbReference>
<keyword evidence="2" id="KW-0732">Signal</keyword>
<dbReference type="OrthoDB" id="5600128at2"/>
<organism evidence="3 4">
    <name type="scientific">Crenobacter cavernae</name>
    <dbReference type="NCBI Taxonomy" id="2290923"/>
    <lineage>
        <taxon>Bacteria</taxon>
        <taxon>Pseudomonadati</taxon>
        <taxon>Pseudomonadota</taxon>
        <taxon>Betaproteobacteria</taxon>
        <taxon>Neisseriales</taxon>
        <taxon>Neisseriaceae</taxon>
        <taxon>Crenobacter</taxon>
    </lineage>
</organism>
<gene>
    <name evidence="3" type="ORF">DWG20_00750</name>
</gene>
<evidence type="ECO:0000313" key="3">
    <source>
        <dbReference type="EMBL" id="AXK38074.1"/>
    </source>
</evidence>
<accession>A0A345Y2C2</accession>
<dbReference type="KEGG" id="ccah:DWG20_00750"/>
<dbReference type="RefSeq" id="WP_115431956.1">
    <property type="nucleotide sequence ID" value="NZ_CP031337.1"/>
</dbReference>
<name>A0A345Y2C2_9NEIS</name>
<keyword evidence="1" id="KW-0812">Transmembrane</keyword>
<feature type="transmembrane region" description="Helical" evidence="1">
    <location>
        <begin position="148"/>
        <end position="166"/>
    </location>
</feature>
<proteinExistence type="predicted"/>
<protein>
    <submittedName>
        <fullName evidence="3">Uncharacterized protein</fullName>
    </submittedName>
</protein>
<feature type="chain" id="PRO_5016889545" evidence="2">
    <location>
        <begin position="20"/>
        <end position="175"/>
    </location>
</feature>
<dbReference type="Proteomes" id="UP000254537">
    <property type="component" value="Chromosome"/>
</dbReference>
<keyword evidence="1" id="KW-1133">Transmembrane helix</keyword>
<keyword evidence="1" id="KW-0472">Membrane</keyword>
<dbReference type="AlphaFoldDB" id="A0A345Y2C2"/>